<dbReference type="Proteomes" id="UP001169764">
    <property type="component" value="Unassembled WGS sequence"/>
</dbReference>
<gene>
    <name evidence="9" type="ORF">Q4F19_09890</name>
</gene>
<dbReference type="InterPro" id="IPR001789">
    <property type="entry name" value="Sig_transdc_resp-reg_receiver"/>
</dbReference>
<evidence type="ECO:0000313" key="10">
    <source>
        <dbReference type="Proteomes" id="UP001169764"/>
    </source>
</evidence>
<dbReference type="PROSITE" id="PS50112">
    <property type="entry name" value="PAS"/>
    <property type="match status" value="1"/>
</dbReference>
<evidence type="ECO:0000256" key="4">
    <source>
        <dbReference type="ARBA" id="ARBA00022777"/>
    </source>
</evidence>
<dbReference type="PROSITE" id="PS50109">
    <property type="entry name" value="HIS_KIN"/>
    <property type="match status" value="1"/>
</dbReference>
<protein>
    <recommendedName>
        <fullName evidence="2">histidine kinase</fullName>
        <ecNumber evidence="2">2.7.13.3</ecNumber>
    </recommendedName>
</protein>
<dbReference type="InterPro" id="IPR013655">
    <property type="entry name" value="PAS_fold_3"/>
</dbReference>
<evidence type="ECO:0000256" key="5">
    <source>
        <dbReference type="PROSITE-ProRule" id="PRU00169"/>
    </source>
</evidence>
<accession>A0ABT8YAL3</accession>
<dbReference type="PRINTS" id="PR00344">
    <property type="entry name" value="BCTRLSENSOR"/>
</dbReference>
<dbReference type="Gene3D" id="3.40.50.2300">
    <property type="match status" value="1"/>
</dbReference>
<dbReference type="SUPFAM" id="SSF55785">
    <property type="entry name" value="PYP-like sensor domain (PAS domain)"/>
    <property type="match status" value="2"/>
</dbReference>
<evidence type="ECO:0000256" key="1">
    <source>
        <dbReference type="ARBA" id="ARBA00000085"/>
    </source>
</evidence>
<dbReference type="NCBIfam" id="TIGR00229">
    <property type="entry name" value="sensory_box"/>
    <property type="match status" value="1"/>
</dbReference>
<dbReference type="SMART" id="SM00387">
    <property type="entry name" value="HATPase_c"/>
    <property type="match status" value="1"/>
</dbReference>
<dbReference type="InterPro" id="IPR011006">
    <property type="entry name" value="CheY-like_superfamily"/>
</dbReference>
<evidence type="ECO:0000259" key="6">
    <source>
        <dbReference type="PROSITE" id="PS50109"/>
    </source>
</evidence>
<sequence>MPGSLGFLAGGGEMGARIRAHAWSDTPLGPPEGWSQALRIVVRFLLDTRHPTNILWGEQAIWLYNDAYRVSLDGDRHANGLGSPAHDVWGEIWPLIGPQIDQVMAGGEGTFHEDQAMHVTKDGRLREEYWTYSLSPVDDEEADGVGGILVICTETTEQVLGARRLIEQNEKRYALFQRLPGFVGILRGPDHVYEYVNDSYRAFAGSRDLIGHPVREQFPELHGQGFFELLDGVYATGEPIVLHSSPIRLAGEDHDRYIDLRYDPIYDDSGAITGIFVGGYDLTDRVRAEARREALADFSERVRHLATAPDIAFAASELIGRTLGVSRAGYGTIDAVAETLCVERDWNAPGIAPLPPIVQLRDYGSFIDDLKRGAEITIPDVRLDVRTAALAPAFEAQSVRAFANVPVIEHGTLVAVLYLNHVTVRHWPDDDIAFIREFAERTRTAVERNRSEEALRALTASLEQQVEERTRERDRLWETSEDLLVTAGYHGELFRVSPSWTRNLGYDEQTLLAGSYMDFVHPDDAANVVARMTEMLESGQPTRFQNRVMASDGKWRTIAWSLAPDPDGRRLNAVGRDITGEIESDETRAILEEQLRQSQKMEAVGQLTGGIAHDFNNMIQGITGSLQIATRRLAQGRTDEIDSFMARAITSAGRAAALTHRLLAFSRRQPLDPRSVDANALVVSLADMFRRTIGERIILQLVQAPGLWKTLCDPNQLESALLNLVINARDAMPNGGTLTIETRNAELDKDYVRRLADVRPGQYVCVSVCDTGTGMSPETISRAFDPFFTTKAIGQGTGLGLSMTYGFARQSEGFARIYSKLGEGTSVNLYLPRDVNEAEADIVQPEPVRAPVAGQGQVILVIEDDTIVRGLVVDVLTEFGYRVMQAPNGQSGLALLQSDPAIDLLLTDIGLPDLNGQQVAETARAQRPDLKVLFMTGYAETAANAAGFLQPGMALMTKPFRVEDLTIRVRSMIDA</sequence>
<dbReference type="PANTHER" id="PTHR43065">
    <property type="entry name" value="SENSOR HISTIDINE KINASE"/>
    <property type="match status" value="1"/>
</dbReference>
<dbReference type="InterPro" id="IPR029016">
    <property type="entry name" value="GAF-like_dom_sf"/>
</dbReference>
<dbReference type="Pfam" id="PF08448">
    <property type="entry name" value="PAS_4"/>
    <property type="match status" value="2"/>
</dbReference>
<dbReference type="SUPFAM" id="SSF47384">
    <property type="entry name" value="Homodimeric domain of signal transducing histidine kinase"/>
    <property type="match status" value="1"/>
</dbReference>
<dbReference type="InterPro" id="IPR013656">
    <property type="entry name" value="PAS_4"/>
</dbReference>
<proteinExistence type="predicted"/>
<feature type="domain" description="Histidine kinase" evidence="6">
    <location>
        <begin position="610"/>
        <end position="835"/>
    </location>
</feature>
<dbReference type="Pfam" id="PF01590">
    <property type="entry name" value="GAF"/>
    <property type="match status" value="1"/>
</dbReference>
<dbReference type="SMART" id="SM00091">
    <property type="entry name" value="PAS"/>
    <property type="match status" value="2"/>
</dbReference>
<reference evidence="9" key="1">
    <citation type="submission" date="2023-07" db="EMBL/GenBank/DDBJ databases">
        <authorList>
            <person name="Kim M."/>
        </authorList>
    </citation>
    <scope>NUCLEOTIDE SEQUENCE</scope>
    <source>
        <strain evidence="9">BIUV-7</strain>
    </source>
</reference>
<dbReference type="EC" id="2.7.13.3" evidence="2"/>
<evidence type="ECO:0000259" key="7">
    <source>
        <dbReference type="PROSITE" id="PS50110"/>
    </source>
</evidence>
<dbReference type="Gene3D" id="3.30.450.20">
    <property type="entry name" value="PAS domain"/>
    <property type="match status" value="3"/>
</dbReference>
<dbReference type="EMBL" id="JAUOTP010000004">
    <property type="protein sequence ID" value="MDO6414690.1"/>
    <property type="molecule type" value="Genomic_DNA"/>
</dbReference>
<dbReference type="Gene3D" id="3.30.565.10">
    <property type="entry name" value="Histidine kinase-like ATPase, C-terminal domain"/>
    <property type="match status" value="1"/>
</dbReference>
<dbReference type="InterPro" id="IPR003594">
    <property type="entry name" value="HATPase_dom"/>
</dbReference>
<dbReference type="PROSITE" id="PS50110">
    <property type="entry name" value="RESPONSE_REGULATORY"/>
    <property type="match status" value="1"/>
</dbReference>
<dbReference type="Gene3D" id="1.10.287.130">
    <property type="match status" value="1"/>
</dbReference>
<dbReference type="SUPFAM" id="SSF55781">
    <property type="entry name" value="GAF domain-like"/>
    <property type="match status" value="1"/>
</dbReference>
<dbReference type="PANTHER" id="PTHR43065:SF42">
    <property type="entry name" value="TWO-COMPONENT SENSOR PPRA"/>
    <property type="match status" value="1"/>
</dbReference>
<dbReference type="InterPro" id="IPR036097">
    <property type="entry name" value="HisK_dim/P_sf"/>
</dbReference>
<dbReference type="InterPro" id="IPR004358">
    <property type="entry name" value="Sig_transdc_His_kin-like_C"/>
</dbReference>
<dbReference type="InterPro" id="IPR003018">
    <property type="entry name" value="GAF"/>
</dbReference>
<evidence type="ECO:0000256" key="3">
    <source>
        <dbReference type="ARBA" id="ARBA00022679"/>
    </source>
</evidence>
<dbReference type="InterPro" id="IPR005467">
    <property type="entry name" value="His_kinase_dom"/>
</dbReference>
<dbReference type="Gene3D" id="3.30.450.40">
    <property type="match status" value="1"/>
</dbReference>
<dbReference type="Pfam" id="PF08447">
    <property type="entry name" value="PAS_3"/>
    <property type="match status" value="1"/>
</dbReference>
<comment type="caution">
    <text evidence="9">The sequence shown here is derived from an EMBL/GenBank/DDBJ whole genome shotgun (WGS) entry which is preliminary data.</text>
</comment>
<evidence type="ECO:0000256" key="2">
    <source>
        <dbReference type="ARBA" id="ARBA00012438"/>
    </source>
</evidence>
<dbReference type="InterPro" id="IPR036890">
    <property type="entry name" value="HATPase_C_sf"/>
</dbReference>
<feature type="domain" description="Response regulatory" evidence="7">
    <location>
        <begin position="858"/>
        <end position="973"/>
    </location>
</feature>
<keyword evidence="10" id="KW-1185">Reference proteome</keyword>
<dbReference type="SUPFAM" id="SSF55874">
    <property type="entry name" value="ATPase domain of HSP90 chaperone/DNA topoisomerase II/histidine kinase"/>
    <property type="match status" value="1"/>
</dbReference>
<dbReference type="InterPro" id="IPR035965">
    <property type="entry name" value="PAS-like_dom_sf"/>
</dbReference>
<dbReference type="SMART" id="SM00448">
    <property type="entry name" value="REC"/>
    <property type="match status" value="1"/>
</dbReference>
<dbReference type="SUPFAM" id="SSF52172">
    <property type="entry name" value="CheY-like"/>
    <property type="match status" value="1"/>
</dbReference>
<dbReference type="Pfam" id="PF02518">
    <property type="entry name" value="HATPase_c"/>
    <property type="match status" value="1"/>
</dbReference>
<keyword evidence="3" id="KW-0808">Transferase</keyword>
<organism evidence="9 10">
    <name type="scientific">Sphingomonas natans</name>
    <dbReference type="NCBI Taxonomy" id="3063330"/>
    <lineage>
        <taxon>Bacteria</taxon>
        <taxon>Pseudomonadati</taxon>
        <taxon>Pseudomonadota</taxon>
        <taxon>Alphaproteobacteria</taxon>
        <taxon>Sphingomonadales</taxon>
        <taxon>Sphingomonadaceae</taxon>
        <taxon>Sphingomonas</taxon>
    </lineage>
</organism>
<dbReference type="CDD" id="cd00130">
    <property type="entry name" value="PAS"/>
    <property type="match status" value="1"/>
</dbReference>
<feature type="modified residue" description="4-aspartylphosphate" evidence="5">
    <location>
        <position position="908"/>
    </location>
</feature>
<keyword evidence="4" id="KW-0418">Kinase</keyword>
<dbReference type="RefSeq" id="WP_303542100.1">
    <property type="nucleotide sequence ID" value="NZ_JAUOTP010000004.1"/>
</dbReference>
<keyword evidence="5" id="KW-0597">Phosphoprotein</keyword>
<dbReference type="Pfam" id="PF00072">
    <property type="entry name" value="Response_reg"/>
    <property type="match status" value="1"/>
</dbReference>
<name>A0ABT8YAL3_9SPHN</name>
<dbReference type="InterPro" id="IPR000014">
    <property type="entry name" value="PAS"/>
</dbReference>
<evidence type="ECO:0000313" key="9">
    <source>
        <dbReference type="EMBL" id="MDO6414690.1"/>
    </source>
</evidence>
<comment type="catalytic activity">
    <reaction evidence="1">
        <text>ATP + protein L-histidine = ADP + protein N-phospho-L-histidine.</text>
        <dbReference type="EC" id="2.7.13.3"/>
    </reaction>
</comment>
<feature type="domain" description="PAS" evidence="8">
    <location>
        <begin position="469"/>
        <end position="539"/>
    </location>
</feature>
<evidence type="ECO:0000259" key="8">
    <source>
        <dbReference type="PROSITE" id="PS50112"/>
    </source>
</evidence>
<dbReference type="SMART" id="SM00065">
    <property type="entry name" value="GAF"/>
    <property type="match status" value="1"/>
</dbReference>